<evidence type="ECO:0000259" key="3">
    <source>
        <dbReference type="Pfam" id="PF02752"/>
    </source>
</evidence>
<dbReference type="PANTHER" id="PTHR11188">
    <property type="entry name" value="ARRESTIN DOMAIN CONTAINING PROTEIN"/>
    <property type="match status" value="1"/>
</dbReference>
<dbReference type="EMBL" id="BQFW01000013">
    <property type="protein sequence ID" value="GJJ77135.1"/>
    <property type="molecule type" value="Genomic_DNA"/>
</dbReference>
<dbReference type="Gene3D" id="2.60.40.640">
    <property type="match status" value="1"/>
</dbReference>
<dbReference type="InterPro" id="IPR014756">
    <property type="entry name" value="Ig_E-set"/>
</dbReference>
<dbReference type="GO" id="GO:0005829">
    <property type="term" value="C:cytosol"/>
    <property type="evidence" value="ECO:0007669"/>
    <property type="project" value="TreeGrafter"/>
</dbReference>
<feature type="region of interest" description="Disordered" evidence="1">
    <location>
        <begin position="559"/>
        <end position="590"/>
    </location>
</feature>
<feature type="compositionally biased region" description="Low complexity" evidence="1">
    <location>
        <begin position="657"/>
        <end position="671"/>
    </location>
</feature>
<organism evidence="4 5">
    <name type="scientific">Entomortierella parvispora</name>
    <dbReference type="NCBI Taxonomy" id="205924"/>
    <lineage>
        <taxon>Eukaryota</taxon>
        <taxon>Fungi</taxon>
        <taxon>Fungi incertae sedis</taxon>
        <taxon>Mucoromycota</taxon>
        <taxon>Mortierellomycotina</taxon>
        <taxon>Mortierellomycetes</taxon>
        <taxon>Mortierellales</taxon>
        <taxon>Mortierellaceae</taxon>
        <taxon>Entomortierella</taxon>
    </lineage>
</organism>
<dbReference type="Pfam" id="PF02752">
    <property type="entry name" value="Arrestin_C"/>
    <property type="match status" value="1"/>
</dbReference>
<dbReference type="InterPro" id="IPR011022">
    <property type="entry name" value="Arrestin_C-like"/>
</dbReference>
<keyword evidence="5" id="KW-1185">Reference proteome</keyword>
<comment type="caution">
    <text evidence="4">The sequence shown here is derived from an EMBL/GenBank/DDBJ whole genome shotgun (WGS) entry which is preliminary data.</text>
</comment>
<evidence type="ECO:0000313" key="5">
    <source>
        <dbReference type="Proteomes" id="UP000827284"/>
    </source>
</evidence>
<feature type="compositionally biased region" description="Basic and acidic residues" evidence="1">
    <location>
        <begin position="140"/>
        <end position="150"/>
    </location>
</feature>
<evidence type="ECO:0008006" key="6">
    <source>
        <dbReference type="Google" id="ProtNLM"/>
    </source>
</evidence>
<dbReference type="GO" id="GO:0030674">
    <property type="term" value="F:protein-macromolecule adaptor activity"/>
    <property type="evidence" value="ECO:0007669"/>
    <property type="project" value="TreeGrafter"/>
</dbReference>
<feature type="compositionally biased region" description="Low complexity" evidence="1">
    <location>
        <begin position="634"/>
        <end position="645"/>
    </location>
</feature>
<feature type="domain" description="Arrestin-like N-terminal" evidence="2">
    <location>
        <begin position="249"/>
        <end position="371"/>
    </location>
</feature>
<reference evidence="4" key="1">
    <citation type="submission" date="2021-11" db="EMBL/GenBank/DDBJ databases">
        <authorList>
            <person name="Herlambang A."/>
            <person name="Guo Y."/>
            <person name="Takashima Y."/>
            <person name="Nishizawa T."/>
        </authorList>
    </citation>
    <scope>NUCLEOTIDE SEQUENCE</scope>
    <source>
        <strain evidence="4">E1425</strain>
    </source>
</reference>
<feature type="region of interest" description="Disordered" evidence="1">
    <location>
        <begin position="1"/>
        <end position="54"/>
    </location>
</feature>
<evidence type="ECO:0000313" key="4">
    <source>
        <dbReference type="EMBL" id="GJJ77135.1"/>
    </source>
</evidence>
<dbReference type="GO" id="GO:0005886">
    <property type="term" value="C:plasma membrane"/>
    <property type="evidence" value="ECO:0007669"/>
    <property type="project" value="TreeGrafter"/>
</dbReference>
<reference evidence="4" key="2">
    <citation type="journal article" date="2022" name="Microbiol. Resour. Announc.">
        <title>Whole-Genome Sequence of Entomortierella parvispora E1425, a Mucoromycotan Fungus Associated with Burkholderiaceae-Related Endosymbiotic Bacteria.</title>
        <authorList>
            <person name="Herlambang A."/>
            <person name="Guo Y."/>
            <person name="Takashima Y."/>
            <person name="Narisawa K."/>
            <person name="Ohta H."/>
            <person name="Nishizawa T."/>
        </authorList>
    </citation>
    <scope>NUCLEOTIDE SEQUENCE</scope>
    <source>
        <strain evidence="4">E1425</strain>
    </source>
</reference>
<protein>
    <recommendedName>
        <fullName evidence="6">Arrestin C-terminal-like domain-containing protein</fullName>
    </recommendedName>
</protein>
<dbReference type="PANTHER" id="PTHR11188:SF17">
    <property type="entry name" value="FI21816P1"/>
    <property type="match status" value="1"/>
</dbReference>
<feature type="region of interest" description="Disordered" evidence="1">
    <location>
        <begin position="90"/>
        <end position="150"/>
    </location>
</feature>
<dbReference type="OrthoDB" id="2333384at2759"/>
<dbReference type="GO" id="GO:0070086">
    <property type="term" value="P:ubiquitin-dependent endocytosis"/>
    <property type="evidence" value="ECO:0007669"/>
    <property type="project" value="TreeGrafter"/>
</dbReference>
<dbReference type="InterPro" id="IPR014752">
    <property type="entry name" value="Arrestin-like_C"/>
</dbReference>
<proteinExistence type="predicted"/>
<dbReference type="AlphaFoldDB" id="A0A9P3HID9"/>
<dbReference type="Proteomes" id="UP000827284">
    <property type="component" value="Unassembled WGS sequence"/>
</dbReference>
<evidence type="ECO:0000256" key="1">
    <source>
        <dbReference type="SAM" id="MobiDB-lite"/>
    </source>
</evidence>
<dbReference type="SUPFAM" id="SSF81296">
    <property type="entry name" value="E set domains"/>
    <property type="match status" value="1"/>
</dbReference>
<dbReference type="InterPro" id="IPR050357">
    <property type="entry name" value="Arrestin_domain-protein"/>
</dbReference>
<accession>A0A9P3HID9</accession>
<dbReference type="Pfam" id="PF00339">
    <property type="entry name" value="Arrestin_N"/>
    <property type="match status" value="1"/>
</dbReference>
<name>A0A9P3HID9_9FUNG</name>
<evidence type="ECO:0000259" key="2">
    <source>
        <dbReference type="Pfam" id="PF00339"/>
    </source>
</evidence>
<dbReference type="GO" id="GO:0031625">
    <property type="term" value="F:ubiquitin protein ligase binding"/>
    <property type="evidence" value="ECO:0007669"/>
    <property type="project" value="TreeGrafter"/>
</dbReference>
<gene>
    <name evidence="4" type="ORF">EMPS_09494</name>
</gene>
<feature type="domain" description="Arrestin C-terminal-like" evidence="3">
    <location>
        <begin position="411"/>
        <end position="536"/>
    </location>
</feature>
<feature type="region of interest" description="Disordered" evidence="1">
    <location>
        <begin position="625"/>
        <end position="723"/>
    </location>
</feature>
<sequence length="723" mass="78847">MSTATQQVPSMDNSVYNSGYTQSSPPDSPLPSSPEDIALSASSSTSSVDQLPPAFRAECTTPAPCDTHADMVSHHSEIVVVDEDSFEDIHHAPPPGFSEISRPTSPTPPSTTTTTLIVNPHPLSNSFTAAGLRASGSRSGTDEDAQREAERNIRAVAVAEAEAEAAAIYEARQDATDLEPESPCRERVHFTPTFSSSTTSIFTAPAPHASHHFSRTDHHHMSSPFSFFANSSLAHGEHHILPHVKTLRIELAKSQVVLIEGSTTKLEGTLYLNLKNNTKVKSLQLEFSGRSSVTWVDDNAYSPATRHTTAPHIEHTWSLISHQPKQPPTQLLAGQHAYPFSLELPDSLPESLTTTHGKVAYRLSATLIKPGLTFTSSNATAPVQILRQYSANGAGSRRYQRGGRVVNAPEDRIKYKITLPQVRVPHSTKVPLQVSITSPNHLTTVNVLQVGLWEKVVYRADDRRRVDMRLIKIQKSEGWPHVDRHGNTLESDSVTWNKVLLFDMPPMGTEMSQCNPSADNGLMKVSHLLRFTILGTEGAGANKRFRAESEVELKVLAMEDQVSPSSEDEEDGGIDGHGLPSYLTSFTTPRVPVDSERDLLERSRLNEDEDLLRAMLTARIHLPTYAESEEESNSRNASRNGSRAASPERSSVRARNSTKSTSSHSSNSSSNDQTEAGELPVTPAMAPPVMAAGAAHGRSRLHSHVRTISDSSNQVHSPTPLRV</sequence>
<dbReference type="InterPro" id="IPR011021">
    <property type="entry name" value="Arrestin-like_N"/>
</dbReference>
<feature type="compositionally biased region" description="Low complexity" evidence="1">
    <location>
        <begin position="680"/>
        <end position="695"/>
    </location>
</feature>
<feature type="compositionally biased region" description="Polar residues" evidence="1">
    <location>
        <begin position="706"/>
        <end position="717"/>
    </location>
</feature>
<feature type="compositionally biased region" description="Polar residues" evidence="1">
    <location>
        <begin position="1"/>
        <end position="22"/>
    </location>
</feature>